<feature type="compositionally biased region" description="Basic and acidic residues" evidence="7">
    <location>
        <begin position="961"/>
        <end position="975"/>
    </location>
</feature>
<feature type="compositionally biased region" description="Gly residues" evidence="7">
    <location>
        <begin position="739"/>
        <end position="751"/>
    </location>
</feature>
<keyword evidence="6" id="KW-0547">Nucleotide-binding</keyword>
<dbReference type="PROSITE" id="PS50067">
    <property type="entry name" value="KINESIN_MOTOR_2"/>
    <property type="match status" value="1"/>
</dbReference>
<gene>
    <name evidence="9" type="ORF">KFE25_010884</name>
</gene>
<dbReference type="OMA" id="NRSISCA"/>
<feature type="compositionally biased region" description="Polar residues" evidence="7">
    <location>
        <begin position="642"/>
        <end position="655"/>
    </location>
</feature>
<dbReference type="Proteomes" id="UP000751190">
    <property type="component" value="Unassembled WGS sequence"/>
</dbReference>
<dbReference type="Pfam" id="PF00225">
    <property type="entry name" value="Kinesin"/>
    <property type="match status" value="1"/>
</dbReference>
<feature type="compositionally biased region" description="Low complexity" evidence="7">
    <location>
        <begin position="752"/>
        <end position="765"/>
    </location>
</feature>
<dbReference type="GO" id="GO:0005874">
    <property type="term" value="C:microtubule"/>
    <property type="evidence" value="ECO:0007669"/>
    <property type="project" value="UniProtKB-KW"/>
</dbReference>
<comment type="subcellular location">
    <subcellularLocation>
        <location evidence="1">Cytoplasm</location>
        <location evidence="1">Cytoskeleton</location>
    </subcellularLocation>
</comment>
<dbReference type="GO" id="GO:0005524">
    <property type="term" value="F:ATP binding"/>
    <property type="evidence" value="ECO:0007669"/>
    <property type="project" value="UniProtKB-UniRule"/>
</dbReference>
<feature type="compositionally biased region" description="Low complexity" evidence="7">
    <location>
        <begin position="383"/>
        <end position="398"/>
    </location>
</feature>
<dbReference type="GO" id="GO:0008017">
    <property type="term" value="F:microtubule binding"/>
    <property type="evidence" value="ECO:0007669"/>
    <property type="project" value="InterPro"/>
</dbReference>
<feature type="compositionally biased region" description="Pro residues" evidence="7">
    <location>
        <begin position="431"/>
        <end position="440"/>
    </location>
</feature>
<evidence type="ECO:0000256" key="7">
    <source>
        <dbReference type="SAM" id="MobiDB-lite"/>
    </source>
</evidence>
<comment type="similarity">
    <text evidence="6">Belongs to the TRAFAC class myosin-kinesin ATPase superfamily. Kinesin family.</text>
</comment>
<accession>A0A8J5XB32</accession>
<feature type="compositionally biased region" description="Polar residues" evidence="7">
    <location>
        <begin position="123"/>
        <end position="132"/>
    </location>
</feature>
<protein>
    <recommendedName>
        <fullName evidence="8">Kinesin motor domain-containing protein</fullName>
    </recommendedName>
</protein>
<feature type="compositionally biased region" description="Low complexity" evidence="7">
    <location>
        <begin position="931"/>
        <end position="944"/>
    </location>
</feature>
<feature type="region of interest" description="Disordered" evidence="7">
    <location>
        <begin position="98"/>
        <end position="136"/>
    </location>
</feature>
<evidence type="ECO:0000256" key="2">
    <source>
        <dbReference type="ARBA" id="ARBA00022490"/>
    </source>
</evidence>
<feature type="compositionally biased region" description="Pro residues" evidence="7">
    <location>
        <begin position="516"/>
        <end position="525"/>
    </location>
</feature>
<feature type="compositionally biased region" description="Basic and acidic residues" evidence="7">
    <location>
        <begin position="598"/>
        <end position="611"/>
    </location>
</feature>
<evidence type="ECO:0000256" key="3">
    <source>
        <dbReference type="ARBA" id="ARBA00022701"/>
    </source>
</evidence>
<dbReference type="InterPro" id="IPR036961">
    <property type="entry name" value="Kinesin_motor_dom_sf"/>
</dbReference>
<keyword evidence="6" id="KW-0067">ATP-binding</keyword>
<evidence type="ECO:0000313" key="10">
    <source>
        <dbReference type="Proteomes" id="UP000751190"/>
    </source>
</evidence>
<keyword evidence="5" id="KW-0206">Cytoskeleton</keyword>
<proteinExistence type="inferred from homology"/>
<evidence type="ECO:0000259" key="8">
    <source>
        <dbReference type="PROSITE" id="PS50067"/>
    </source>
</evidence>
<feature type="region of interest" description="Disordered" evidence="7">
    <location>
        <begin position="249"/>
        <end position="715"/>
    </location>
</feature>
<evidence type="ECO:0000256" key="6">
    <source>
        <dbReference type="PROSITE-ProRule" id="PRU00283"/>
    </source>
</evidence>
<feature type="compositionally biased region" description="Low complexity" evidence="7">
    <location>
        <begin position="257"/>
        <end position="271"/>
    </location>
</feature>
<dbReference type="InterPro" id="IPR001752">
    <property type="entry name" value="Kinesin_motor_dom"/>
</dbReference>
<keyword evidence="4 6" id="KW-0505">Motor protein</keyword>
<feature type="compositionally biased region" description="Basic and acidic residues" evidence="7">
    <location>
        <begin position="179"/>
        <end position="197"/>
    </location>
</feature>
<dbReference type="InterPro" id="IPR027417">
    <property type="entry name" value="P-loop_NTPase"/>
</dbReference>
<feature type="compositionally biased region" description="Basic residues" evidence="7">
    <location>
        <begin position="950"/>
        <end position="960"/>
    </location>
</feature>
<evidence type="ECO:0000256" key="1">
    <source>
        <dbReference type="ARBA" id="ARBA00004245"/>
    </source>
</evidence>
<dbReference type="OrthoDB" id="3176171at2759"/>
<dbReference type="GO" id="GO:0003777">
    <property type="term" value="F:microtubule motor activity"/>
    <property type="evidence" value="ECO:0007669"/>
    <property type="project" value="InterPro"/>
</dbReference>
<feature type="region of interest" description="Disordered" evidence="7">
    <location>
        <begin position="734"/>
        <end position="771"/>
    </location>
</feature>
<dbReference type="SMART" id="SM00129">
    <property type="entry name" value="KISc"/>
    <property type="match status" value="1"/>
</dbReference>
<feature type="compositionally biased region" description="Low complexity" evidence="7">
    <location>
        <begin position="1019"/>
        <end position="1064"/>
    </location>
</feature>
<feature type="region of interest" description="Disordered" evidence="7">
    <location>
        <begin position="816"/>
        <end position="1103"/>
    </location>
</feature>
<dbReference type="PANTHER" id="PTHR47971:SF8">
    <property type="entry name" value="KINESIN-LIKE PROTEIN"/>
    <property type="match status" value="1"/>
</dbReference>
<dbReference type="PRINTS" id="PR00380">
    <property type="entry name" value="KINESINHEAVY"/>
</dbReference>
<keyword evidence="10" id="KW-1185">Reference proteome</keyword>
<feature type="compositionally biased region" description="Pro residues" evidence="7">
    <location>
        <begin position="888"/>
        <end position="902"/>
    </location>
</feature>
<feature type="compositionally biased region" description="Basic and acidic residues" evidence="7">
    <location>
        <begin position="98"/>
        <end position="109"/>
    </location>
</feature>
<dbReference type="GO" id="GO:0007019">
    <property type="term" value="P:microtubule depolymerization"/>
    <property type="evidence" value="ECO:0007669"/>
    <property type="project" value="TreeGrafter"/>
</dbReference>
<dbReference type="InterPro" id="IPR027640">
    <property type="entry name" value="Kinesin-like_fam"/>
</dbReference>
<organism evidence="9 10">
    <name type="scientific">Diacronema lutheri</name>
    <name type="common">Unicellular marine alga</name>
    <name type="synonym">Monochrysis lutheri</name>
    <dbReference type="NCBI Taxonomy" id="2081491"/>
    <lineage>
        <taxon>Eukaryota</taxon>
        <taxon>Haptista</taxon>
        <taxon>Haptophyta</taxon>
        <taxon>Pavlovophyceae</taxon>
        <taxon>Pavlovales</taxon>
        <taxon>Pavlovaceae</taxon>
        <taxon>Diacronema</taxon>
    </lineage>
</organism>
<comment type="caution">
    <text evidence="9">The sequence shown here is derived from an EMBL/GenBank/DDBJ whole genome shotgun (WGS) entry which is preliminary data.</text>
</comment>
<feature type="compositionally biased region" description="Low complexity" evidence="7">
    <location>
        <begin position="479"/>
        <end position="492"/>
    </location>
</feature>
<reference evidence="9" key="1">
    <citation type="submission" date="2021-05" db="EMBL/GenBank/DDBJ databases">
        <title>The genome of the haptophyte Pavlova lutheri (Diacronema luteri, Pavlovales) - a model for lipid biosynthesis in eukaryotic algae.</title>
        <authorList>
            <person name="Hulatt C.J."/>
            <person name="Posewitz M.C."/>
        </authorList>
    </citation>
    <scope>NUCLEOTIDE SEQUENCE</scope>
    <source>
        <strain evidence="9">NIVA-4/92</strain>
    </source>
</reference>
<feature type="compositionally biased region" description="Low complexity" evidence="7">
    <location>
        <begin position="310"/>
        <end position="320"/>
    </location>
</feature>
<keyword evidence="2" id="KW-0963">Cytoplasm</keyword>
<feature type="compositionally biased region" description="Low complexity" evidence="7">
    <location>
        <begin position="683"/>
        <end position="707"/>
    </location>
</feature>
<dbReference type="PANTHER" id="PTHR47971">
    <property type="entry name" value="KINESIN-RELATED PROTEIN 6"/>
    <property type="match status" value="1"/>
</dbReference>
<feature type="binding site" evidence="6">
    <location>
        <begin position="1305"/>
        <end position="1312"/>
    </location>
    <ligand>
        <name>ATP</name>
        <dbReference type="ChEBI" id="CHEBI:30616"/>
    </ligand>
</feature>
<evidence type="ECO:0000256" key="4">
    <source>
        <dbReference type="ARBA" id="ARBA00023175"/>
    </source>
</evidence>
<feature type="domain" description="Kinesin motor" evidence="8">
    <location>
        <begin position="1199"/>
        <end position="1579"/>
    </location>
</feature>
<dbReference type="EMBL" id="JAGTXO010000030">
    <property type="protein sequence ID" value="KAG8460829.1"/>
    <property type="molecule type" value="Genomic_DNA"/>
</dbReference>
<feature type="region of interest" description="Disordered" evidence="7">
    <location>
        <begin position="170"/>
        <end position="220"/>
    </location>
</feature>
<sequence>MAEPMDLGSVTAPKDWTVEEVRGWLCTCAAGRYARFAHRFGAVDGKRLSRMSVALMTNLVGEEELARKLFNELRNEMERIGALRQQQVANVREARIYTKRAAHSDRQRDSPAAGADGPPSPRQPFTQRQQHANAAAALEWATRRREAMDRASALREERIRRIREERAAANRRGFTPRAADGHGDGGDGDVGDGRGGGDDEGEEGETGDEAEEDAERGVRDVEAYADAVMRAEPRGARTAVAATLLDSGAHSTEGSADGSVGWPDDGGPDVDMPSAEAASGAGVFHERHSARAARQLQRQPIVRVPDDMRPAGAPATRAGAVETPLPPLPPTSTFGNSFTPPSAAHDGAPPHTPAEREIGRRRAASITPAPGATPSSTAKVRLGPQRRAASASRARTPGSGSGTASGGAHALSRAEAGLDLAIVGRTAGAPASPPPTPPAQPGGRARGGPLPPLPSLAAAAAPQLPPAGGAGAELVGWTPGSRGASRGASRRPSGGGVSGGGVSGGRADTAECVQPLPAPAQPLPPTRLASGANGAAQPQPPQPQQQQQPQQQRCAWPGAHGSGSESTGCAAPPVGMLPAARRTPEGARLAPGGATPRGDAHDGADGARDAADASGGEPSPPDARTPAPRHAAGGSGPPALDAQQQLLGKRQSQPPSLHAMGTPDGRVQPPDAPECALGADGSAVGARAPLPAARPATAATAHTAAAGVRGGLRRRPTAAVDGAAALAAFRRQAAEDDGGGVGGGGGGGGRADGAADGGCADDAGAANGGRRRVRRRWFPVGSEAESARPQRTAVVAAAASAVAAAARAHGVVGCAARAGGADGADGGGGDDDADGSTLKPSDEHTALEAVHAARPPPLPAGFGDAGAAQPAAAAAQLRPPAAADGGPRRPPPSQLASRPPPSLLANELANELPTPPSAVSGWEGDAPPPVALASPASLSAALRSLDFRPHPKGARTRHAPRPPEREARAARREPSGGDGEMCAHSAGVNGADGADGRALRSHTAASGAAQPQPQPQPAAPARAGAGADGEAAEEPAAAPSGRVPSPRAARAGRPSQPAAPARALSARELRAAAAPPAAPLATPAQPRSRVAPLAPAAEPAGVGCAGSASVEAESPAPLLPGAVGGAGGRVGGGGGGGGAANDGGKATRQMFDKRTLRRDNAPSFRVAISTWRADAAARARAAGDGAEGADPTADAPPDWLRVYVRKRPLFEGEVSAGEFDVVTAHGAADSASSAAAGRRAACSRLSVHVCLHRSDLKRMFVKTVTFAPTAAFGDKASSEEVYEHAASALVRRALDGGVGTLFSFGQTGSGKTHTCSAIERLAAAHIFHALGARVRGGGDGDGESDGVRVCFVELSGRRVGDLLAHDASNSADVSLRDDGQGNVALIGATRRPVRSAAELIAAINLGKSRRATEETAANATSSRSHAVLLIEIGSSSAVESGAAAGRAGRADHARAAPPSPGKLVLVDCAGTERKEDSAHHTAERRREGAEINASLHALKECLRAIAAAEAAATSAAAAGERAPRATHVPYRASTLTRVLSDSFTHPHSLVSVLATVSPGCTATEHTLHTLHTVTAMCALDARTREESVDVEAAPLFAPPPVPPKEWTHDALAEWMAAVKGGRFRAQALAMPTELDGKRLCRMPANYFTQVLCGGNDALGAALYAELHGEMDAASRLKHEHVKLMRNARSAAKLSH</sequence>
<evidence type="ECO:0000313" key="9">
    <source>
        <dbReference type="EMBL" id="KAG8460829.1"/>
    </source>
</evidence>
<feature type="compositionally biased region" description="Low complexity" evidence="7">
    <location>
        <begin position="1071"/>
        <end position="1087"/>
    </location>
</feature>
<dbReference type="Gene3D" id="3.40.850.10">
    <property type="entry name" value="Kinesin motor domain"/>
    <property type="match status" value="1"/>
</dbReference>
<dbReference type="GO" id="GO:0007018">
    <property type="term" value="P:microtubule-based movement"/>
    <property type="evidence" value="ECO:0007669"/>
    <property type="project" value="InterPro"/>
</dbReference>
<feature type="compositionally biased region" description="Low complexity" evidence="7">
    <location>
        <begin position="860"/>
        <end position="885"/>
    </location>
</feature>
<feature type="compositionally biased region" description="Acidic residues" evidence="7">
    <location>
        <begin position="198"/>
        <end position="214"/>
    </location>
</feature>
<dbReference type="SUPFAM" id="SSF52540">
    <property type="entry name" value="P-loop containing nucleoside triphosphate hydrolases"/>
    <property type="match status" value="1"/>
</dbReference>
<keyword evidence="3" id="KW-0493">Microtubule</keyword>
<name>A0A8J5XB32_DIALT</name>
<feature type="compositionally biased region" description="Gly residues" evidence="7">
    <location>
        <begin position="493"/>
        <end position="504"/>
    </location>
</feature>
<evidence type="ECO:0000256" key="5">
    <source>
        <dbReference type="ARBA" id="ARBA00023212"/>
    </source>
</evidence>